<dbReference type="EMBL" id="FORG01000032">
    <property type="protein sequence ID" value="SFK14814.1"/>
    <property type="molecule type" value="Genomic_DNA"/>
</dbReference>
<name>A0A1I3X5F6_9GAMM</name>
<evidence type="ECO:0000313" key="3">
    <source>
        <dbReference type="Proteomes" id="UP000198919"/>
    </source>
</evidence>
<dbReference type="Proteomes" id="UP000198919">
    <property type="component" value="Unassembled WGS sequence"/>
</dbReference>
<dbReference type="AlphaFoldDB" id="A0A1I3X5F6"/>
<dbReference type="EMBL" id="NITY01000001">
    <property type="protein sequence ID" value="PHM46305.1"/>
    <property type="molecule type" value="Genomic_DNA"/>
</dbReference>
<proteinExistence type="predicted"/>
<evidence type="ECO:0000313" key="2">
    <source>
        <dbReference type="EMBL" id="SFK14814.1"/>
    </source>
</evidence>
<dbReference type="RefSeq" id="WP_169924650.1">
    <property type="nucleotide sequence ID" value="NZ_CAWNQB010000001.1"/>
</dbReference>
<gene>
    <name evidence="2" type="ORF">SAMN05421680_1325</name>
    <name evidence="1" type="ORF">Xmau_00715</name>
</gene>
<reference evidence="3" key="1">
    <citation type="submission" date="2016-10" db="EMBL/GenBank/DDBJ databases">
        <authorList>
            <person name="Varghese N."/>
            <person name="Submissions S."/>
        </authorList>
    </citation>
    <scope>NUCLEOTIDE SEQUENCE [LARGE SCALE GENOMIC DNA]</scope>
    <source>
        <strain evidence="3">DSM 17908</strain>
    </source>
</reference>
<reference evidence="1 4" key="3">
    <citation type="journal article" date="2017" name="Nat. Microbiol.">
        <title>Natural product diversity associated with the nematode symbionts Photorhabdus and Xenorhabdus.</title>
        <authorList>
            <person name="Tobias N.J."/>
            <person name="Wolff H."/>
            <person name="Djahanschiri B."/>
            <person name="Grundmann F."/>
            <person name="Kronenwerth M."/>
            <person name="Shi Y.M."/>
            <person name="Simonyi S."/>
            <person name="Grun P."/>
            <person name="Shapiro-Ilan D."/>
            <person name="Pidot S.J."/>
            <person name="Stinear T.P."/>
            <person name="Ebersberger I."/>
            <person name="Bode H.B."/>
        </authorList>
    </citation>
    <scope>NUCLEOTIDE SEQUENCE [LARGE SCALE GENOMIC DNA]</scope>
    <source>
        <strain evidence="1 4">DSM 17908</strain>
    </source>
</reference>
<dbReference type="STRING" id="351675.SAMN05421680_1325"/>
<evidence type="ECO:0000313" key="4">
    <source>
        <dbReference type="Proteomes" id="UP000224607"/>
    </source>
</evidence>
<accession>A0A1I3X5F6</accession>
<reference evidence="2" key="2">
    <citation type="submission" date="2016-10" db="EMBL/GenBank/DDBJ databases">
        <authorList>
            <person name="de Groot N.N."/>
        </authorList>
    </citation>
    <scope>NUCLEOTIDE SEQUENCE [LARGE SCALE GENOMIC DNA]</scope>
    <source>
        <strain evidence="2">DSM 17908</strain>
    </source>
</reference>
<organism evidence="2 3">
    <name type="scientific">Xenorhabdus mauleonii</name>
    <dbReference type="NCBI Taxonomy" id="351675"/>
    <lineage>
        <taxon>Bacteria</taxon>
        <taxon>Pseudomonadati</taxon>
        <taxon>Pseudomonadota</taxon>
        <taxon>Gammaproteobacteria</taxon>
        <taxon>Enterobacterales</taxon>
        <taxon>Morganellaceae</taxon>
        <taxon>Xenorhabdus</taxon>
    </lineage>
</organism>
<sequence length="56" mass="6501">MFQFTEFERLLRIENPAYEYFGRSSLHTITKLVRGGLGRFHVTQLAAEMTKVPAIK</sequence>
<protein>
    <submittedName>
        <fullName evidence="2">Uncharacterized protein</fullName>
    </submittedName>
</protein>
<dbReference type="Proteomes" id="UP000224607">
    <property type="component" value="Unassembled WGS sequence"/>
</dbReference>
<evidence type="ECO:0000313" key="1">
    <source>
        <dbReference type="EMBL" id="PHM46305.1"/>
    </source>
</evidence>
<keyword evidence="4" id="KW-1185">Reference proteome</keyword>